<accession>A0AA44DGX5</accession>
<gene>
    <name evidence="2" type="ORF">HGA06_19400</name>
</gene>
<protein>
    <submittedName>
        <fullName evidence="2">Uncharacterized protein</fullName>
    </submittedName>
</protein>
<name>A0AA44DGX5_STRE0</name>
<dbReference type="Proteomes" id="UP000570003">
    <property type="component" value="Unassembled WGS sequence"/>
</dbReference>
<evidence type="ECO:0000256" key="1">
    <source>
        <dbReference type="SAM" id="Phobius"/>
    </source>
</evidence>
<keyword evidence="3" id="KW-1185">Reference proteome</keyword>
<organism evidence="2 3">
    <name type="scientific">Streptomyces somaliensis (strain ATCC 33201 / DSM 40738 / JCM 12659 / KCTC 9044 / NCTC 11332 / NRRL B-12077 / IP 733)</name>
    <dbReference type="NCBI Taxonomy" id="1134445"/>
    <lineage>
        <taxon>Bacteria</taxon>
        <taxon>Bacillati</taxon>
        <taxon>Actinomycetota</taxon>
        <taxon>Actinomycetes</taxon>
        <taxon>Kitasatosporales</taxon>
        <taxon>Streptomycetaceae</taxon>
        <taxon>Streptomyces</taxon>
    </lineage>
</organism>
<sequence>MSESSRATGASRILDWAGLVPSGLLLATGIRDYRDGGSVGWPIGGALLVLVSLWVVCRGMARRARDSAASR</sequence>
<feature type="transmembrane region" description="Helical" evidence="1">
    <location>
        <begin position="42"/>
        <end position="61"/>
    </location>
</feature>
<comment type="caution">
    <text evidence="2">The sequence shown here is derived from an EMBL/GenBank/DDBJ whole genome shotgun (WGS) entry which is preliminary data.</text>
</comment>
<keyword evidence="1" id="KW-0812">Transmembrane</keyword>
<dbReference type="EMBL" id="JAAXOU010000305">
    <property type="protein sequence ID" value="NKY16215.1"/>
    <property type="molecule type" value="Genomic_DNA"/>
</dbReference>
<dbReference type="AlphaFoldDB" id="A0AA44DGX5"/>
<feature type="transmembrane region" description="Helical" evidence="1">
    <location>
        <begin position="12"/>
        <end position="30"/>
    </location>
</feature>
<keyword evidence="1" id="KW-1133">Transmembrane helix</keyword>
<dbReference type="RefSeq" id="WP_168440450.1">
    <property type="nucleotide sequence ID" value="NZ_JAAXOU010000305.1"/>
</dbReference>
<reference evidence="2 3" key="1">
    <citation type="submission" date="2020-04" db="EMBL/GenBank/DDBJ databases">
        <title>MicrobeNet Type strains.</title>
        <authorList>
            <person name="Nicholson A.C."/>
        </authorList>
    </citation>
    <scope>NUCLEOTIDE SEQUENCE [LARGE SCALE GENOMIC DNA]</scope>
    <source>
        <strain evidence="2 3">DSM 40738</strain>
    </source>
</reference>
<evidence type="ECO:0000313" key="2">
    <source>
        <dbReference type="EMBL" id="NKY16215.1"/>
    </source>
</evidence>
<evidence type="ECO:0000313" key="3">
    <source>
        <dbReference type="Proteomes" id="UP000570003"/>
    </source>
</evidence>
<proteinExistence type="predicted"/>
<keyword evidence="1" id="KW-0472">Membrane</keyword>